<keyword evidence="6" id="KW-0539">Nucleus</keyword>
<dbReference type="AlphaFoldDB" id="A0A1D1UXG4"/>
<comment type="subcellular location">
    <subcellularLocation>
        <location evidence="1">Nucleus</location>
    </subcellularLocation>
</comment>
<gene>
    <name evidence="7" type="primary">RvY_06118-1</name>
    <name evidence="7" type="synonym">RvY_06118.1</name>
    <name evidence="7" type="ORF">RvY_06118</name>
</gene>
<name>A0A1D1UXG4_RAMVA</name>
<keyword evidence="5" id="KW-0804">Transcription</keyword>
<dbReference type="OrthoDB" id="511287at2759"/>
<evidence type="ECO:0000256" key="3">
    <source>
        <dbReference type="ARBA" id="ARBA00022491"/>
    </source>
</evidence>
<evidence type="ECO:0000256" key="2">
    <source>
        <dbReference type="ARBA" id="ARBA00005726"/>
    </source>
</evidence>
<dbReference type="PANTHER" id="PTHR12144:SF0">
    <property type="entry name" value="NEGATIVE ELONGATION FACTOR C_D"/>
    <property type="match status" value="1"/>
</dbReference>
<dbReference type="STRING" id="947166.A0A1D1UXG4"/>
<dbReference type="PANTHER" id="PTHR12144">
    <property type="entry name" value="NEGATIVE ELONGATION FACTOR D"/>
    <property type="match status" value="1"/>
</dbReference>
<organism evidence="7 8">
    <name type="scientific">Ramazzottius varieornatus</name>
    <name type="common">Water bear</name>
    <name type="synonym">Tardigrade</name>
    <dbReference type="NCBI Taxonomy" id="947166"/>
    <lineage>
        <taxon>Eukaryota</taxon>
        <taxon>Metazoa</taxon>
        <taxon>Ecdysozoa</taxon>
        <taxon>Tardigrada</taxon>
        <taxon>Eutardigrada</taxon>
        <taxon>Parachela</taxon>
        <taxon>Hypsibioidea</taxon>
        <taxon>Ramazzottiidae</taxon>
        <taxon>Ramazzottius</taxon>
    </lineage>
</organism>
<protein>
    <recommendedName>
        <fullName evidence="9">Negative elongation factor C/D</fullName>
    </recommendedName>
</protein>
<comment type="caution">
    <text evidence="7">The sequence shown here is derived from an EMBL/GenBank/DDBJ whole genome shotgun (WGS) entry which is preliminary data.</text>
</comment>
<evidence type="ECO:0000256" key="5">
    <source>
        <dbReference type="ARBA" id="ARBA00023163"/>
    </source>
</evidence>
<reference evidence="7 8" key="1">
    <citation type="journal article" date="2016" name="Nat. Commun.">
        <title>Extremotolerant tardigrade genome and improved radiotolerance of human cultured cells by tardigrade-unique protein.</title>
        <authorList>
            <person name="Hashimoto T."/>
            <person name="Horikawa D.D."/>
            <person name="Saito Y."/>
            <person name="Kuwahara H."/>
            <person name="Kozuka-Hata H."/>
            <person name="Shin-I T."/>
            <person name="Minakuchi Y."/>
            <person name="Ohishi K."/>
            <person name="Motoyama A."/>
            <person name="Aizu T."/>
            <person name="Enomoto A."/>
            <person name="Kondo K."/>
            <person name="Tanaka S."/>
            <person name="Hara Y."/>
            <person name="Koshikawa S."/>
            <person name="Sagara H."/>
            <person name="Miura T."/>
            <person name="Yokobori S."/>
            <person name="Miyagawa K."/>
            <person name="Suzuki Y."/>
            <person name="Kubo T."/>
            <person name="Oyama M."/>
            <person name="Kohara Y."/>
            <person name="Fujiyama A."/>
            <person name="Arakawa K."/>
            <person name="Katayama T."/>
            <person name="Toyoda A."/>
            <person name="Kunieda T."/>
        </authorList>
    </citation>
    <scope>NUCLEOTIDE SEQUENCE [LARGE SCALE GENOMIC DNA]</scope>
    <source>
        <strain evidence="7 8">YOKOZUNA-1</strain>
    </source>
</reference>
<dbReference type="GO" id="GO:0034244">
    <property type="term" value="P:negative regulation of transcription elongation by RNA polymerase II"/>
    <property type="evidence" value="ECO:0007669"/>
    <property type="project" value="TreeGrafter"/>
</dbReference>
<proteinExistence type="inferred from homology"/>
<comment type="similarity">
    <text evidence="2">Belongs to the NELF-D family.</text>
</comment>
<evidence type="ECO:0000256" key="1">
    <source>
        <dbReference type="ARBA" id="ARBA00004123"/>
    </source>
</evidence>
<dbReference type="GO" id="GO:0003723">
    <property type="term" value="F:RNA binding"/>
    <property type="evidence" value="ECO:0007669"/>
    <property type="project" value="TreeGrafter"/>
</dbReference>
<keyword evidence="3" id="KW-0678">Repressor</keyword>
<evidence type="ECO:0000256" key="6">
    <source>
        <dbReference type="ARBA" id="ARBA00023242"/>
    </source>
</evidence>
<dbReference type="GO" id="GO:0032021">
    <property type="term" value="C:NELF complex"/>
    <property type="evidence" value="ECO:0007669"/>
    <property type="project" value="TreeGrafter"/>
</dbReference>
<keyword evidence="4" id="KW-0805">Transcription regulation</keyword>
<dbReference type="Proteomes" id="UP000186922">
    <property type="component" value="Unassembled WGS sequence"/>
</dbReference>
<keyword evidence="8" id="KW-1185">Reference proteome</keyword>
<dbReference type="InterPro" id="IPR006942">
    <property type="entry name" value="TH1"/>
</dbReference>
<dbReference type="EMBL" id="BDGG01000002">
    <property type="protein sequence ID" value="GAU94326.1"/>
    <property type="molecule type" value="Genomic_DNA"/>
</dbReference>
<evidence type="ECO:0000313" key="7">
    <source>
        <dbReference type="EMBL" id="GAU94326.1"/>
    </source>
</evidence>
<dbReference type="Pfam" id="PF04858">
    <property type="entry name" value="TH1"/>
    <property type="match status" value="1"/>
</dbReference>
<evidence type="ECO:0000313" key="8">
    <source>
        <dbReference type="Proteomes" id="UP000186922"/>
    </source>
</evidence>
<evidence type="ECO:0000256" key="4">
    <source>
        <dbReference type="ARBA" id="ARBA00023015"/>
    </source>
</evidence>
<sequence length="591" mass="66921">MDEDEMDLDYDRIDSEHHDMSGMEDEFDENVLAIEADDMEVAVPAEEIRNFCLQKFKATDFIMEPVLMEFLNRYFAADGKPDEAIEALSSSYEGIAQYVNMFAEWLIILGEEPMAVQERIEGYLEEMIIKNFDPKKADRIFTSEGGIPPWMTELVTHKNWRKMIYKLVDVHRDCNMLNFTIKIISEAGFQNEIPATTTAVNQMEVFARVFDAAFGRVVDEGEAALPEFSKLITTGECTYLAAQLAMNSLVPETSRDAPHLGMNLVKIMQEVDESVKGHHTLPTQLILAKGAAWPKQTQAVASMISKGSLNPADIQILFQAYNSDNPPPVALLKFRDFVDMLIESLFSTDPKIPLEHKPKYIYLLSYMSSVHEKWSRQTQQRTEVNKDELKFTIESVRRVLDMTAKGSQNDVVSELPAVFALVKTTVIALGMLYWIGKTVKDPNYFSLTGESKVTPVHLIIVDEIATLHPTLHKRILDLLINFFESPFDQLDVLIRLQLQKMFLDRMIHLISCGCVIPVLQYVKAAHGKQDTDVSVFRHFVVELLDIITPECSTESKELLLPLVSDSVITGALRLPDGKDPVSIFLEEGKKN</sequence>
<evidence type="ECO:0008006" key="9">
    <source>
        <dbReference type="Google" id="ProtNLM"/>
    </source>
</evidence>
<accession>A0A1D1UXG4</accession>